<dbReference type="Proteomes" id="UP001301958">
    <property type="component" value="Unassembled WGS sequence"/>
</dbReference>
<evidence type="ECO:0000313" key="2">
    <source>
        <dbReference type="EMBL" id="KAK4230920.1"/>
    </source>
</evidence>
<dbReference type="AlphaFoldDB" id="A0AAN7BWN8"/>
<dbReference type="EMBL" id="MU865295">
    <property type="protein sequence ID" value="KAK4230920.1"/>
    <property type="molecule type" value="Genomic_DNA"/>
</dbReference>
<feature type="compositionally biased region" description="Low complexity" evidence="1">
    <location>
        <begin position="282"/>
        <end position="305"/>
    </location>
</feature>
<protein>
    <submittedName>
        <fullName evidence="2">Uncharacterized protein</fullName>
    </submittedName>
</protein>
<reference evidence="2" key="2">
    <citation type="submission" date="2023-05" db="EMBL/GenBank/DDBJ databases">
        <authorList>
            <consortium name="Lawrence Berkeley National Laboratory"/>
            <person name="Steindorff A."/>
            <person name="Hensen N."/>
            <person name="Bonometti L."/>
            <person name="Westerberg I."/>
            <person name="Brannstrom I.O."/>
            <person name="Guillou S."/>
            <person name="Cros-Aarteil S."/>
            <person name="Calhoun S."/>
            <person name="Haridas S."/>
            <person name="Kuo A."/>
            <person name="Mondo S."/>
            <person name="Pangilinan J."/>
            <person name="Riley R."/>
            <person name="Labutti K."/>
            <person name="Andreopoulos B."/>
            <person name="Lipzen A."/>
            <person name="Chen C."/>
            <person name="Yanf M."/>
            <person name="Daum C."/>
            <person name="Ng V."/>
            <person name="Clum A."/>
            <person name="Ohm R."/>
            <person name="Martin F."/>
            <person name="Silar P."/>
            <person name="Natvig D."/>
            <person name="Lalanne C."/>
            <person name="Gautier V."/>
            <person name="Ament-Velasquez S.L."/>
            <person name="Kruys A."/>
            <person name="Hutchinson M.I."/>
            <person name="Powell A.J."/>
            <person name="Barry K."/>
            <person name="Miller A.N."/>
            <person name="Grigoriev I.V."/>
            <person name="Debuchy R."/>
            <person name="Gladieux P."/>
            <person name="Thoren M.H."/>
            <person name="Johannesson H."/>
        </authorList>
    </citation>
    <scope>NUCLEOTIDE SEQUENCE</scope>
    <source>
        <strain evidence="2">CBS 990.96</strain>
    </source>
</reference>
<keyword evidence="3" id="KW-1185">Reference proteome</keyword>
<reference evidence="2" key="1">
    <citation type="journal article" date="2023" name="Mol. Phylogenet. Evol.">
        <title>Genome-scale phylogeny and comparative genomics of the fungal order Sordariales.</title>
        <authorList>
            <person name="Hensen N."/>
            <person name="Bonometti L."/>
            <person name="Westerberg I."/>
            <person name="Brannstrom I.O."/>
            <person name="Guillou S."/>
            <person name="Cros-Aarteil S."/>
            <person name="Calhoun S."/>
            <person name="Haridas S."/>
            <person name="Kuo A."/>
            <person name="Mondo S."/>
            <person name="Pangilinan J."/>
            <person name="Riley R."/>
            <person name="LaButti K."/>
            <person name="Andreopoulos B."/>
            <person name="Lipzen A."/>
            <person name="Chen C."/>
            <person name="Yan M."/>
            <person name="Daum C."/>
            <person name="Ng V."/>
            <person name="Clum A."/>
            <person name="Steindorff A."/>
            <person name="Ohm R.A."/>
            <person name="Martin F."/>
            <person name="Silar P."/>
            <person name="Natvig D.O."/>
            <person name="Lalanne C."/>
            <person name="Gautier V."/>
            <person name="Ament-Velasquez S.L."/>
            <person name="Kruys A."/>
            <person name="Hutchinson M.I."/>
            <person name="Powell A.J."/>
            <person name="Barry K."/>
            <person name="Miller A.N."/>
            <person name="Grigoriev I.V."/>
            <person name="Debuchy R."/>
            <person name="Gladieux P."/>
            <person name="Hiltunen Thoren M."/>
            <person name="Johannesson H."/>
        </authorList>
    </citation>
    <scope>NUCLEOTIDE SEQUENCE</scope>
    <source>
        <strain evidence="2">CBS 990.96</strain>
    </source>
</reference>
<proteinExistence type="predicted"/>
<feature type="compositionally biased region" description="Pro residues" evidence="1">
    <location>
        <begin position="166"/>
        <end position="181"/>
    </location>
</feature>
<evidence type="ECO:0000256" key="1">
    <source>
        <dbReference type="SAM" id="MobiDB-lite"/>
    </source>
</evidence>
<feature type="compositionally biased region" description="Polar residues" evidence="1">
    <location>
        <begin position="75"/>
        <end position="87"/>
    </location>
</feature>
<gene>
    <name evidence="2" type="ORF">QBC38DRAFT_440372</name>
</gene>
<comment type="caution">
    <text evidence="2">The sequence shown here is derived from an EMBL/GenBank/DDBJ whole genome shotgun (WGS) entry which is preliminary data.</text>
</comment>
<name>A0AAN7BWN8_9PEZI</name>
<sequence>MFSSRVFVYQNGIIISPPHPIARMCFGSKPKPNESKGKANAPMTGPYEYQRPLNTQPKVPQRWPGNPQPKPVSQRPLNTQPKVSQRSLKAPPRLSERPPIPPTLPGRSNHFNPNTRPSRPAQDKVPARPADPRPLALNAPHYNPSIRPSLPEGAPRPQANAARPPASNPRPPASNPRPPAGMPRRQATYQVPPTPYPALNINKIKQPSPVPALPSTFTTFNPARKGVTVINPATRPVSQVASVSGISLRSKPKPPPLMMNKAGIRYQSPYTLTQNETRAGLSPQSVASTSWSSWTSHVSSIPSPA</sequence>
<organism evidence="2 3">
    <name type="scientific">Podospora fimiseda</name>
    <dbReference type="NCBI Taxonomy" id="252190"/>
    <lineage>
        <taxon>Eukaryota</taxon>
        <taxon>Fungi</taxon>
        <taxon>Dikarya</taxon>
        <taxon>Ascomycota</taxon>
        <taxon>Pezizomycotina</taxon>
        <taxon>Sordariomycetes</taxon>
        <taxon>Sordariomycetidae</taxon>
        <taxon>Sordariales</taxon>
        <taxon>Podosporaceae</taxon>
        <taxon>Podospora</taxon>
    </lineage>
</organism>
<feature type="region of interest" description="Disordered" evidence="1">
    <location>
        <begin position="276"/>
        <end position="305"/>
    </location>
</feature>
<feature type="region of interest" description="Disordered" evidence="1">
    <location>
        <begin position="25"/>
        <end position="190"/>
    </location>
</feature>
<evidence type="ECO:0000313" key="3">
    <source>
        <dbReference type="Proteomes" id="UP001301958"/>
    </source>
</evidence>
<feature type="compositionally biased region" description="Low complexity" evidence="1">
    <location>
        <begin position="155"/>
        <end position="165"/>
    </location>
</feature>
<accession>A0AAN7BWN8</accession>